<dbReference type="RefSeq" id="WP_261292634.1">
    <property type="nucleotide sequence ID" value="NZ_JANQBK010000001.1"/>
</dbReference>
<dbReference type="Pfam" id="PF07277">
    <property type="entry name" value="SapC"/>
    <property type="match status" value="1"/>
</dbReference>
<dbReference type="Proteomes" id="UP001595713">
    <property type="component" value="Unassembled WGS sequence"/>
</dbReference>
<comment type="caution">
    <text evidence="1">The sequence shown here is derived from an EMBL/GenBank/DDBJ whole genome shotgun (WGS) entry which is preliminary data.</text>
</comment>
<keyword evidence="2" id="KW-1185">Reference proteome</keyword>
<gene>
    <name evidence="1" type="ORF">ACFONA_15160</name>
</gene>
<organism evidence="1 2">
    <name type="scientific">Sphingomonas hylomeconis</name>
    <dbReference type="NCBI Taxonomy" id="1395958"/>
    <lineage>
        <taxon>Bacteria</taxon>
        <taxon>Pseudomonadati</taxon>
        <taxon>Pseudomonadota</taxon>
        <taxon>Alphaproteobacteria</taxon>
        <taxon>Sphingomonadales</taxon>
        <taxon>Sphingomonadaceae</taxon>
        <taxon>Sphingomonas</taxon>
    </lineage>
</organism>
<proteinExistence type="predicted"/>
<name>A0ABV7SXL9_9SPHN</name>
<accession>A0ABV7SXL9</accession>
<evidence type="ECO:0000313" key="2">
    <source>
        <dbReference type="Proteomes" id="UP001595713"/>
    </source>
</evidence>
<evidence type="ECO:0000313" key="1">
    <source>
        <dbReference type="EMBL" id="MFC3581510.1"/>
    </source>
</evidence>
<reference evidence="2" key="1">
    <citation type="journal article" date="2019" name="Int. J. Syst. Evol. Microbiol.">
        <title>The Global Catalogue of Microorganisms (GCM) 10K type strain sequencing project: providing services to taxonomists for standard genome sequencing and annotation.</title>
        <authorList>
            <consortium name="The Broad Institute Genomics Platform"/>
            <consortium name="The Broad Institute Genome Sequencing Center for Infectious Disease"/>
            <person name="Wu L."/>
            <person name="Ma J."/>
        </authorList>
    </citation>
    <scope>NUCLEOTIDE SEQUENCE [LARGE SCALE GENOMIC DNA]</scope>
    <source>
        <strain evidence="2">KCTC 42739</strain>
    </source>
</reference>
<dbReference type="InterPro" id="IPR010836">
    <property type="entry name" value="SapC"/>
</dbReference>
<dbReference type="EMBL" id="JBHRXP010000007">
    <property type="protein sequence ID" value="MFC3581510.1"/>
    <property type="molecule type" value="Genomic_DNA"/>
</dbReference>
<sequence length="240" mass="25887">MNPVQINNIDHADLRVSPRAGAAFGDAANQAPIFPAEFEEAQREFAIIFRRRDDGLHAYVLLGLDRDENLFLAGDHWTSRYVPASHRRGPFSIGMVRDAAGDGPGEAMVQVDLDDPRVGDDDGLPLFLEHGGNAPYLDHVTGVLRLLYAGMESAPAAYAALDAAGLLAPVTLTIDVSEERRYTVPDVLVVDIERLAALTGEPLERLHRSGLLRLAILAAVSLANIQGLIARKQALPRASG</sequence>
<protein>
    <submittedName>
        <fullName evidence="1">SapC family protein</fullName>
    </submittedName>
</protein>